<dbReference type="OMA" id="CHILINA"/>
<dbReference type="Gene3D" id="3.50.50.60">
    <property type="entry name" value="FAD/NAD(P)-binding domain"/>
    <property type="match status" value="2"/>
</dbReference>
<name>A0A3E2H538_SCYLI</name>
<evidence type="ECO:0008006" key="7">
    <source>
        <dbReference type="Google" id="ProtNLM"/>
    </source>
</evidence>
<keyword evidence="2" id="KW-0285">Flavoprotein</keyword>
<comment type="similarity">
    <text evidence="1">Belongs to the FAD-binding monooxygenase family.</text>
</comment>
<proteinExistence type="inferred from homology"/>
<dbReference type="PANTHER" id="PTHR42877:SF7">
    <property type="entry name" value="FLAVIN-BINDING MONOOXYGENASE-RELATED"/>
    <property type="match status" value="1"/>
</dbReference>
<accession>A0A3E2H538</accession>
<protein>
    <recommendedName>
        <fullName evidence="7">FAD/NAD(P)-binding domain-containing protein</fullName>
    </recommendedName>
</protein>
<organism evidence="5 6">
    <name type="scientific">Scytalidium lignicola</name>
    <name type="common">Hyphomycete</name>
    <dbReference type="NCBI Taxonomy" id="5539"/>
    <lineage>
        <taxon>Eukaryota</taxon>
        <taxon>Fungi</taxon>
        <taxon>Dikarya</taxon>
        <taxon>Ascomycota</taxon>
        <taxon>Pezizomycotina</taxon>
        <taxon>Leotiomycetes</taxon>
        <taxon>Leotiomycetes incertae sedis</taxon>
        <taxon>Scytalidium</taxon>
    </lineage>
</organism>
<evidence type="ECO:0000256" key="2">
    <source>
        <dbReference type="ARBA" id="ARBA00022630"/>
    </source>
</evidence>
<evidence type="ECO:0000256" key="3">
    <source>
        <dbReference type="ARBA" id="ARBA00022827"/>
    </source>
</evidence>
<dbReference type="Proteomes" id="UP000258309">
    <property type="component" value="Unassembled WGS sequence"/>
</dbReference>
<feature type="non-terminal residue" evidence="5">
    <location>
        <position position="579"/>
    </location>
</feature>
<comment type="caution">
    <text evidence="5">The sequence shown here is derived from an EMBL/GenBank/DDBJ whole genome shotgun (WGS) entry which is preliminary data.</text>
</comment>
<gene>
    <name evidence="5" type="ORF">B7463_g7837</name>
</gene>
<dbReference type="GO" id="GO:0050660">
    <property type="term" value="F:flavin adenine dinucleotide binding"/>
    <property type="evidence" value="ECO:0007669"/>
    <property type="project" value="InterPro"/>
</dbReference>
<dbReference type="GO" id="GO:0050661">
    <property type="term" value="F:NADP binding"/>
    <property type="evidence" value="ECO:0007669"/>
    <property type="project" value="InterPro"/>
</dbReference>
<evidence type="ECO:0000256" key="1">
    <source>
        <dbReference type="ARBA" id="ARBA00010139"/>
    </source>
</evidence>
<evidence type="ECO:0000313" key="5">
    <source>
        <dbReference type="EMBL" id="RFU28489.1"/>
    </source>
</evidence>
<sequence length="579" mass="65643">MSPTALSEVAPLPVEATPVKSKAPSIVRPAYEIREEPIHSRRPLRIACLGAGYSGMLMGIIFDQRMQNRNVDLVIYERNAALGGTWLENRYPGIIQKSCKCDIPAHNYSYSFEPNPEWPNYYATSAQILDCMKKTAKKYDVERFIKYEHSIKHAQWDEGTGKWRLKVESRGNVFDDVCDIFINAGGVLNNWKWPNVEGLGEFKGRLVHSANWDESIDFTGKKVAVIGVGSSAIQIIPKLAKVASHLTSFIRSHVWVSPAPGINEPTDNDPDMDDQYNYAPHVVEKFKSDPNFCQEHRQALIDRRIVNFKRSIRESDVQKNARELFIQKMKERLGDSEKGKNLAKMLIPPFPVGCRRQTPGPGYLEALIQDNVDARWDDIGVFTEKEIRTKSGEELEFDIIVCATGFDTTFRPRFPIVGRNGVDLAKRWTDDLPLAYFGITIPDFPNYFSFIGPGSPISNGSLVVGIQAMGIYIYKCIDKIQTECIRSMAVTHEATMDYNEHIQRFLQRTVWVADCRSWYKRGTADGPHGIDPYEGFESICVSLGNGFTLREAKAGKVSDIQTINFDEYWNLLVLPELYD</sequence>
<dbReference type="InterPro" id="IPR051209">
    <property type="entry name" value="FAD-bind_Monooxygenase_sf"/>
</dbReference>
<keyword evidence="6" id="KW-1185">Reference proteome</keyword>
<dbReference type="SUPFAM" id="SSF51905">
    <property type="entry name" value="FAD/NAD(P)-binding domain"/>
    <property type="match status" value="2"/>
</dbReference>
<evidence type="ECO:0000313" key="6">
    <source>
        <dbReference type="Proteomes" id="UP000258309"/>
    </source>
</evidence>
<keyword evidence="3" id="KW-0274">FAD</keyword>
<dbReference type="PANTHER" id="PTHR42877">
    <property type="entry name" value="L-ORNITHINE N(5)-MONOOXYGENASE-RELATED"/>
    <property type="match status" value="1"/>
</dbReference>
<dbReference type="InterPro" id="IPR036188">
    <property type="entry name" value="FAD/NAD-bd_sf"/>
</dbReference>
<feature type="non-terminal residue" evidence="5">
    <location>
        <position position="1"/>
    </location>
</feature>
<dbReference type="GO" id="GO:0004499">
    <property type="term" value="F:N,N-dimethylaniline monooxygenase activity"/>
    <property type="evidence" value="ECO:0007669"/>
    <property type="project" value="InterPro"/>
</dbReference>
<dbReference type="AlphaFoldDB" id="A0A3E2H538"/>
<dbReference type="InterPro" id="IPR020946">
    <property type="entry name" value="Flavin_mOase-like"/>
</dbReference>
<dbReference type="EMBL" id="NCSJ02000161">
    <property type="protein sequence ID" value="RFU28489.1"/>
    <property type="molecule type" value="Genomic_DNA"/>
</dbReference>
<reference evidence="5 6" key="1">
    <citation type="submission" date="2018-05" db="EMBL/GenBank/DDBJ databases">
        <title>Draft genome sequence of Scytalidium lignicola DSM 105466, a ubiquitous saprotrophic fungus.</title>
        <authorList>
            <person name="Buettner E."/>
            <person name="Gebauer A.M."/>
            <person name="Hofrichter M."/>
            <person name="Liers C."/>
            <person name="Kellner H."/>
        </authorList>
    </citation>
    <scope>NUCLEOTIDE SEQUENCE [LARGE SCALE GENOMIC DNA]</scope>
    <source>
        <strain evidence="5 6">DSM 105466</strain>
    </source>
</reference>
<dbReference type="OrthoDB" id="74360at2759"/>
<evidence type="ECO:0000256" key="4">
    <source>
        <dbReference type="ARBA" id="ARBA00023002"/>
    </source>
</evidence>
<keyword evidence="4" id="KW-0560">Oxidoreductase</keyword>
<dbReference type="Pfam" id="PF00743">
    <property type="entry name" value="FMO-like"/>
    <property type="match status" value="1"/>
</dbReference>